<accession>A0AAE6CZL0</accession>
<dbReference type="GeneID" id="80536901"/>
<dbReference type="PROSITE" id="PS00368">
    <property type="entry name" value="RIBORED_SMALL"/>
    <property type="match status" value="1"/>
</dbReference>
<dbReference type="Proteomes" id="UP000828786">
    <property type="component" value="Segment"/>
</dbReference>
<sequence length="323" mass="36396">MAAASSSSAQDAPGRAGPARKYKYFYEPECSDIDHLRSLSVANRWLETEFPLADDAKDVARLSAAELEFYRFLFAFLSAADDLVNVNLGDLSELFTQKDILHYYIEQESIEVVHSRVYSAIQLLLFRNDTVARASYVEGALGDPVVRRKVEWLERRVAAAESVAEKYILMILIEGIFFSSSFAAIAYLRTHNLFVVTCQTNDLISRDEAVHTSASCCIFNNYLGGERPAPARIYELFREAVEIEQEFIWARAPRGSHILDVEAISAYVEYSADRLLSAIELPPLFDTPPPGTDFPLAMMTAEKHTNFFERRSTNYTGTVINDL</sequence>
<reference evidence="14 15" key="1">
    <citation type="submission" date="2018-02" db="EMBL/GenBank/DDBJ databases">
        <title>A novel caprine herpesvirus isolated from goats in China.</title>
        <authorList>
            <person name="Hao F."/>
            <person name="Mao L."/>
            <person name="Li W."/>
        </authorList>
    </citation>
    <scope>NUCLEOTIDE SEQUENCE [LARGE SCALE GENOMIC DNA]</scope>
    <source>
        <strain evidence="14 15">JSHA1405</strain>
    </source>
</reference>
<evidence type="ECO:0000256" key="5">
    <source>
        <dbReference type="ARBA" id="ARBA00022705"/>
    </source>
</evidence>
<evidence type="ECO:0000256" key="3">
    <source>
        <dbReference type="ARBA" id="ARBA00012274"/>
    </source>
</evidence>
<keyword evidence="9" id="KW-1272">Viral reactivation from latency</keyword>
<dbReference type="GO" id="GO:0019046">
    <property type="term" value="P:release from viral latency"/>
    <property type="evidence" value="ECO:0007669"/>
    <property type="project" value="UniProtKB-KW"/>
</dbReference>
<evidence type="ECO:0000313" key="15">
    <source>
        <dbReference type="Proteomes" id="UP000828786"/>
    </source>
</evidence>
<evidence type="ECO:0000256" key="4">
    <source>
        <dbReference type="ARBA" id="ARBA00022692"/>
    </source>
</evidence>
<keyword evidence="6" id="KW-0479">Metal-binding</keyword>
<dbReference type="EMBL" id="MG989243">
    <property type="protein sequence ID" value="QBM10860.1"/>
    <property type="molecule type" value="Genomic_DNA"/>
</dbReference>
<dbReference type="InterPro" id="IPR030475">
    <property type="entry name" value="RNR_small_AS"/>
</dbReference>
<gene>
    <name evidence="14" type="primary">UL40</name>
</gene>
<comment type="similarity">
    <text evidence="2">Belongs to the ribonucleoside diphosphate reductase small chain family.</text>
</comment>
<protein>
    <recommendedName>
        <fullName evidence="3">ribonucleoside-diphosphate reductase</fullName>
        <ecNumber evidence="3">1.17.4.1</ecNumber>
    </recommendedName>
</protein>
<evidence type="ECO:0000256" key="7">
    <source>
        <dbReference type="ARBA" id="ARBA00022870"/>
    </source>
</evidence>
<keyword evidence="7" id="KW-1043">Host membrane</keyword>
<evidence type="ECO:0000256" key="10">
    <source>
        <dbReference type="ARBA" id="ARBA00022989"/>
    </source>
</evidence>
<dbReference type="InterPro" id="IPR034715">
    <property type="entry name" value="HSV_RIR2"/>
</dbReference>
<evidence type="ECO:0000313" key="14">
    <source>
        <dbReference type="EMBL" id="QBM10860.1"/>
    </source>
</evidence>
<dbReference type="PANTHER" id="PTHR23409">
    <property type="entry name" value="RIBONUCLEOSIDE-DIPHOSPHATE REDUCTASE SMALL CHAIN"/>
    <property type="match status" value="1"/>
</dbReference>
<dbReference type="HAMAP" id="MF_04028">
    <property type="entry name" value="HSV_RIR2"/>
    <property type="match status" value="1"/>
</dbReference>
<evidence type="ECO:0000256" key="2">
    <source>
        <dbReference type="ARBA" id="ARBA00009303"/>
    </source>
</evidence>
<evidence type="ECO:0000256" key="12">
    <source>
        <dbReference type="ARBA" id="ARBA00023004"/>
    </source>
</evidence>
<keyword evidence="12" id="KW-0408">Iron</keyword>
<keyword evidence="8" id="KW-1251">Viral latency</keyword>
<evidence type="ECO:0000256" key="1">
    <source>
        <dbReference type="ARBA" id="ARBA00001962"/>
    </source>
</evidence>
<dbReference type="Pfam" id="PF00268">
    <property type="entry name" value="Ribonuc_red_sm"/>
    <property type="match status" value="1"/>
</dbReference>
<organism evidence="14 15">
    <name type="scientific">Caprine alphaherpesvirus 1</name>
    <dbReference type="NCBI Taxonomy" id="39944"/>
    <lineage>
        <taxon>Viruses</taxon>
        <taxon>Duplodnaviria</taxon>
        <taxon>Heunggongvirae</taxon>
        <taxon>Peploviricota</taxon>
        <taxon>Herviviricetes</taxon>
        <taxon>Herpesvirales</taxon>
        <taxon>Orthoherpesviridae</taxon>
        <taxon>Alphaherpesvirinae</taxon>
        <taxon>Varicellovirus</taxon>
        <taxon>Varicellovirus caprinealpha1</taxon>
    </lineage>
</organism>
<dbReference type="InterPro" id="IPR009078">
    <property type="entry name" value="Ferritin-like_SF"/>
</dbReference>
<dbReference type="CDD" id="cd01049">
    <property type="entry name" value="RNRR2"/>
    <property type="match status" value="1"/>
</dbReference>
<comment type="cofactor">
    <cofactor evidence="1">
        <name>Fe cation</name>
        <dbReference type="ChEBI" id="CHEBI:24875"/>
    </cofactor>
</comment>
<name>A0AAE6CZL0_9ALPH</name>
<evidence type="ECO:0000256" key="13">
    <source>
        <dbReference type="ARBA" id="ARBA00023136"/>
    </source>
</evidence>
<dbReference type="InterPro" id="IPR012348">
    <property type="entry name" value="RNR-like"/>
</dbReference>
<keyword evidence="4" id="KW-0812">Transmembrane</keyword>
<dbReference type="GO" id="GO:0046872">
    <property type="term" value="F:metal ion binding"/>
    <property type="evidence" value="ECO:0007669"/>
    <property type="project" value="UniProtKB-KW"/>
</dbReference>
<dbReference type="GO" id="GO:0009263">
    <property type="term" value="P:deoxyribonucleotide biosynthetic process"/>
    <property type="evidence" value="ECO:0007669"/>
    <property type="project" value="InterPro"/>
</dbReference>
<dbReference type="SUPFAM" id="SSF47240">
    <property type="entry name" value="Ferritin-like"/>
    <property type="match status" value="1"/>
</dbReference>
<dbReference type="InterPro" id="IPR033909">
    <property type="entry name" value="RNR_small"/>
</dbReference>
<keyword evidence="10" id="KW-1133">Transmembrane helix</keyword>
<evidence type="ECO:0000256" key="8">
    <source>
        <dbReference type="ARBA" id="ARBA00022899"/>
    </source>
</evidence>
<evidence type="ECO:0000256" key="11">
    <source>
        <dbReference type="ARBA" id="ARBA00023002"/>
    </source>
</evidence>
<keyword evidence="11" id="KW-0560">Oxidoreductase</keyword>
<dbReference type="GO" id="GO:0004748">
    <property type="term" value="F:ribonucleoside-diphosphate reductase activity, thioredoxin disulfide as acceptor"/>
    <property type="evidence" value="ECO:0007669"/>
    <property type="project" value="UniProtKB-EC"/>
</dbReference>
<keyword evidence="15" id="KW-1185">Reference proteome</keyword>
<dbReference type="GO" id="GO:0006260">
    <property type="term" value="P:DNA replication"/>
    <property type="evidence" value="ECO:0007669"/>
    <property type="project" value="UniProtKB-KW"/>
</dbReference>
<dbReference type="RefSeq" id="YP_010798652.1">
    <property type="nucleotide sequence ID" value="NC_076509.1"/>
</dbReference>
<dbReference type="KEGG" id="vg:80536901"/>
<keyword evidence="13" id="KW-0472">Membrane</keyword>
<keyword evidence="5" id="KW-0235">DNA replication</keyword>
<proteinExistence type="inferred from homology"/>
<evidence type="ECO:0000256" key="9">
    <source>
        <dbReference type="ARBA" id="ARBA00022937"/>
    </source>
</evidence>
<dbReference type="Gene3D" id="1.10.620.20">
    <property type="entry name" value="Ribonucleotide Reductase, subunit A"/>
    <property type="match status" value="1"/>
</dbReference>
<evidence type="ECO:0000256" key="6">
    <source>
        <dbReference type="ARBA" id="ARBA00022723"/>
    </source>
</evidence>
<dbReference type="InterPro" id="IPR000358">
    <property type="entry name" value="RNR_small_fam"/>
</dbReference>
<dbReference type="PANTHER" id="PTHR23409:SF18">
    <property type="entry name" value="RIBONUCLEOSIDE-DIPHOSPHATE REDUCTASE SUBUNIT M2"/>
    <property type="match status" value="1"/>
</dbReference>
<dbReference type="EC" id="1.17.4.1" evidence="3"/>